<dbReference type="Gramene" id="mRNA:HanXRQr2_Chr05g0226821">
    <property type="protein sequence ID" value="CDS:HanXRQr2_Chr05g0226821.1"/>
    <property type="gene ID" value="HanXRQr2_Chr05g0226821"/>
</dbReference>
<evidence type="ECO:0000313" key="2">
    <source>
        <dbReference type="Proteomes" id="UP000215914"/>
    </source>
</evidence>
<gene>
    <name evidence="1" type="ORF">HanXRQr2_Chr05g0226821</name>
</gene>
<keyword evidence="2" id="KW-1185">Reference proteome</keyword>
<dbReference type="Pfam" id="PF02458">
    <property type="entry name" value="Transferase"/>
    <property type="match status" value="1"/>
</dbReference>
<dbReference type="GO" id="GO:0047172">
    <property type="term" value="F:shikimate O-hydroxycinnamoyltransferase activity"/>
    <property type="evidence" value="ECO:0007669"/>
    <property type="project" value="UniProtKB-EC"/>
</dbReference>
<reference evidence="1" key="1">
    <citation type="journal article" date="2017" name="Nature">
        <title>The sunflower genome provides insights into oil metabolism, flowering and Asterid evolution.</title>
        <authorList>
            <person name="Badouin H."/>
            <person name="Gouzy J."/>
            <person name="Grassa C.J."/>
            <person name="Murat F."/>
            <person name="Staton S.E."/>
            <person name="Cottret L."/>
            <person name="Lelandais-Briere C."/>
            <person name="Owens G.L."/>
            <person name="Carrere S."/>
            <person name="Mayjonade B."/>
            <person name="Legrand L."/>
            <person name="Gill N."/>
            <person name="Kane N.C."/>
            <person name="Bowers J.E."/>
            <person name="Hubner S."/>
            <person name="Bellec A."/>
            <person name="Berard A."/>
            <person name="Berges H."/>
            <person name="Blanchet N."/>
            <person name="Boniface M.C."/>
            <person name="Brunel D."/>
            <person name="Catrice O."/>
            <person name="Chaidir N."/>
            <person name="Claudel C."/>
            <person name="Donnadieu C."/>
            <person name="Faraut T."/>
            <person name="Fievet G."/>
            <person name="Helmstetter N."/>
            <person name="King M."/>
            <person name="Knapp S.J."/>
            <person name="Lai Z."/>
            <person name="Le Paslier M.C."/>
            <person name="Lippi Y."/>
            <person name="Lorenzon L."/>
            <person name="Mandel J.R."/>
            <person name="Marage G."/>
            <person name="Marchand G."/>
            <person name="Marquand E."/>
            <person name="Bret-Mestries E."/>
            <person name="Morien E."/>
            <person name="Nambeesan S."/>
            <person name="Nguyen T."/>
            <person name="Pegot-Espagnet P."/>
            <person name="Pouilly N."/>
            <person name="Raftis F."/>
            <person name="Sallet E."/>
            <person name="Schiex T."/>
            <person name="Thomas J."/>
            <person name="Vandecasteele C."/>
            <person name="Vares D."/>
            <person name="Vear F."/>
            <person name="Vautrin S."/>
            <person name="Crespi M."/>
            <person name="Mangin B."/>
            <person name="Burke J.M."/>
            <person name="Salse J."/>
            <person name="Munos S."/>
            <person name="Vincourt P."/>
            <person name="Rieseberg L.H."/>
            <person name="Langlade N.B."/>
        </authorList>
    </citation>
    <scope>NUCLEOTIDE SEQUENCE</scope>
    <source>
        <tissue evidence="1">Leaves</tissue>
    </source>
</reference>
<sequence>MVSWVRLPVHNADFGWGRPIFMGPARMPPRACFVLPSPINDGSLSIFIGLEVEQVNLFRNLFYAI</sequence>
<organism evidence="1 2">
    <name type="scientific">Helianthus annuus</name>
    <name type="common">Common sunflower</name>
    <dbReference type="NCBI Taxonomy" id="4232"/>
    <lineage>
        <taxon>Eukaryota</taxon>
        <taxon>Viridiplantae</taxon>
        <taxon>Streptophyta</taxon>
        <taxon>Embryophyta</taxon>
        <taxon>Tracheophyta</taxon>
        <taxon>Spermatophyta</taxon>
        <taxon>Magnoliopsida</taxon>
        <taxon>eudicotyledons</taxon>
        <taxon>Gunneridae</taxon>
        <taxon>Pentapetalae</taxon>
        <taxon>asterids</taxon>
        <taxon>campanulids</taxon>
        <taxon>Asterales</taxon>
        <taxon>Asteraceae</taxon>
        <taxon>Asteroideae</taxon>
        <taxon>Heliantheae alliance</taxon>
        <taxon>Heliantheae</taxon>
        <taxon>Helianthus</taxon>
    </lineage>
</organism>
<dbReference type="InterPro" id="IPR023213">
    <property type="entry name" value="CAT-like_dom_sf"/>
</dbReference>
<dbReference type="EC" id="2.3.1.133" evidence="1"/>
<keyword evidence="1" id="KW-0012">Acyltransferase</keyword>
<protein>
    <submittedName>
        <fullName evidence="1">Shikimate O-hydroxycinnamoyltransferase</fullName>
        <ecNumber evidence="1">2.3.1.133</ecNumber>
    </submittedName>
</protein>
<accession>A0A9K3NNH0</accession>
<dbReference type="Proteomes" id="UP000215914">
    <property type="component" value="Unassembled WGS sequence"/>
</dbReference>
<dbReference type="EMBL" id="MNCJ02000320">
    <property type="protein sequence ID" value="KAF5806886.1"/>
    <property type="molecule type" value="Genomic_DNA"/>
</dbReference>
<comment type="caution">
    <text evidence="1">The sequence shown here is derived from an EMBL/GenBank/DDBJ whole genome shotgun (WGS) entry which is preliminary data.</text>
</comment>
<keyword evidence="1" id="KW-0808">Transferase</keyword>
<dbReference type="Gene3D" id="3.30.559.10">
    <property type="entry name" value="Chloramphenicol acetyltransferase-like domain"/>
    <property type="match status" value="1"/>
</dbReference>
<evidence type="ECO:0000313" key="1">
    <source>
        <dbReference type="EMBL" id="KAF5806886.1"/>
    </source>
</evidence>
<name>A0A9K3NNH0_HELAN</name>
<proteinExistence type="predicted"/>
<dbReference type="AlphaFoldDB" id="A0A9K3NNH0"/>
<reference evidence="1" key="2">
    <citation type="submission" date="2020-06" db="EMBL/GenBank/DDBJ databases">
        <title>Helianthus annuus Genome sequencing and assembly Release 2.</title>
        <authorList>
            <person name="Gouzy J."/>
            <person name="Langlade N."/>
            <person name="Munos S."/>
        </authorList>
    </citation>
    <scope>NUCLEOTIDE SEQUENCE</scope>
    <source>
        <tissue evidence="1">Leaves</tissue>
    </source>
</reference>